<feature type="domain" description="Rab-GAP TBC" evidence="2">
    <location>
        <begin position="1"/>
        <end position="186"/>
    </location>
</feature>
<dbReference type="EMBL" id="FN668645">
    <property type="protein sequence ID" value="CBK21943.2"/>
    <property type="molecule type" value="Genomic_DNA"/>
</dbReference>
<evidence type="ECO:0000259" key="2">
    <source>
        <dbReference type="PROSITE" id="PS50086"/>
    </source>
</evidence>
<accession>D8M1K4</accession>
<proteinExistence type="predicted"/>
<dbReference type="PANTHER" id="PTHR47219">
    <property type="entry name" value="RAB GTPASE-ACTIVATING PROTEIN 1-LIKE"/>
    <property type="match status" value="1"/>
</dbReference>
<evidence type="ECO:0000313" key="4">
    <source>
        <dbReference type="Proteomes" id="UP000008312"/>
    </source>
</evidence>
<gene>
    <name evidence="3" type="ORF">GSBLH_T00006375001</name>
</gene>
<reference evidence="3" key="1">
    <citation type="submission" date="2010-02" db="EMBL/GenBank/DDBJ databases">
        <title>Sequencing and annotation of the Blastocystis hominis genome.</title>
        <authorList>
            <person name="Wincker P."/>
        </authorList>
    </citation>
    <scope>NUCLEOTIDE SEQUENCE</scope>
    <source>
        <strain evidence="3">Singapore isolate B</strain>
    </source>
</reference>
<feature type="transmembrane region" description="Helical" evidence="1">
    <location>
        <begin position="134"/>
        <end position="163"/>
    </location>
</feature>
<evidence type="ECO:0000313" key="3">
    <source>
        <dbReference type="EMBL" id="CBK21943.2"/>
    </source>
</evidence>
<dbReference type="InterPro" id="IPR050302">
    <property type="entry name" value="Rab_GAP_TBC_domain"/>
</dbReference>
<evidence type="ECO:0000256" key="1">
    <source>
        <dbReference type="SAM" id="Phobius"/>
    </source>
</evidence>
<protein>
    <recommendedName>
        <fullName evidence="2">Rab-GAP TBC domain-containing protein</fullName>
    </recommendedName>
</protein>
<dbReference type="GO" id="GO:0005096">
    <property type="term" value="F:GTPase activator activity"/>
    <property type="evidence" value="ECO:0007669"/>
    <property type="project" value="TreeGrafter"/>
</dbReference>
<sequence>MMKSEQEKSSKLCEHSDIAKLRCVNKELYDWSYQKDVFLQIISSNAFTGYSVIEYWENCLLPQKLSLDYESVYDHLRGYGFGRQFVEDEGIYGDISRDVNRTFPTHILFKTAGGLGQMMLENILRSLSEYFSNIGYCQVLSCLVACLIQGMNFVVGVIIIAIVDPSGIGFEGNEASDEQVLRNTVL</sequence>
<dbReference type="Gene3D" id="1.10.8.270">
    <property type="entry name" value="putative rabgap domain of human tbc1 domain family member 14 like domains"/>
    <property type="match status" value="1"/>
</dbReference>
<name>D8M1K4_BLAHO</name>
<dbReference type="OrthoDB" id="159449at2759"/>
<dbReference type="RefSeq" id="XP_012895991.1">
    <property type="nucleotide sequence ID" value="XM_013040537.1"/>
</dbReference>
<dbReference type="PROSITE" id="PS50086">
    <property type="entry name" value="TBC_RABGAP"/>
    <property type="match status" value="1"/>
</dbReference>
<dbReference type="AlphaFoldDB" id="D8M1K4"/>
<keyword evidence="1" id="KW-0472">Membrane</keyword>
<dbReference type="InterPro" id="IPR000195">
    <property type="entry name" value="Rab-GAP-TBC_dom"/>
</dbReference>
<dbReference type="InParanoid" id="D8M1K4"/>
<dbReference type="Proteomes" id="UP000008312">
    <property type="component" value="Unassembled WGS sequence"/>
</dbReference>
<dbReference type="GO" id="GO:0031267">
    <property type="term" value="F:small GTPase binding"/>
    <property type="evidence" value="ECO:0007669"/>
    <property type="project" value="TreeGrafter"/>
</dbReference>
<dbReference type="Pfam" id="PF00566">
    <property type="entry name" value="RabGAP-TBC"/>
    <property type="match status" value="1"/>
</dbReference>
<keyword evidence="1" id="KW-1133">Transmembrane helix</keyword>
<keyword evidence="1" id="KW-0812">Transmembrane</keyword>
<organism evidence="3">
    <name type="scientific">Blastocystis hominis</name>
    <dbReference type="NCBI Taxonomy" id="12968"/>
    <lineage>
        <taxon>Eukaryota</taxon>
        <taxon>Sar</taxon>
        <taxon>Stramenopiles</taxon>
        <taxon>Bigyra</taxon>
        <taxon>Opalozoa</taxon>
        <taxon>Opalinata</taxon>
        <taxon>Blastocystidae</taxon>
        <taxon>Blastocystis</taxon>
    </lineage>
</organism>
<dbReference type="InterPro" id="IPR035969">
    <property type="entry name" value="Rab-GAP_TBC_sf"/>
</dbReference>
<dbReference type="GeneID" id="24922500"/>
<keyword evidence="4" id="KW-1185">Reference proteome</keyword>
<dbReference type="PANTHER" id="PTHR47219:SF9">
    <property type="entry name" value="GTPASE ACTIVATING PROTEIN AND CENTROSOME-ASSOCIATED, ISOFORM B"/>
    <property type="match status" value="1"/>
</dbReference>
<dbReference type="SUPFAM" id="SSF47923">
    <property type="entry name" value="Ypt/Rab-GAP domain of gyp1p"/>
    <property type="match status" value="1"/>
</dbReference>